<dbReference type="AlphaFoldDB" id="A0AAN9T1I8"/>
<sequence length="138" mass="15204">MAKKNPENFVSSLNSKITICNLLDLDLIIAMRVSICIATFLVAFFFSTTQMVVTVNNDHHHDQDQLKHSNTMGAIRSRRGRTLQIAGSGLPDCMHACGSCSPCRLVTVGFACFSLTHEAESCPISYRCMCNSKSYPIP</sequence>
<evidence type="ECO:0000313" key="9">
    <source>
        <dbReference type="EMBL" id="KAK7405213.1"/>
    </source>
</evidence>
<comment type="subcellular location">
    <subcellularLocation>
        <location evidence="1 7">Secreted</location>
    </subcellularLocation>
</comment>
<dbReference type="GO" id="GO:0005576">
    <property type="term" value="C:extracellular region"/>
    <property type="evidence" value="ECO:0007669"/>
    <property type="project" value="UniProtKB-SubCell"/>
</dbReference>
<keyword evidence="4 7" id="KW-0964">Secreted</keyword>
<dbReference type="PANTHER" id="PTHR33109">
    <property type="entry name" value="EPIDERMAL PATTERNING FACTOR-LIKE PROTEIN 4"/>
    <property type="match status" value="1"/>
</dbReference>
<evidence type="ECO:0000313" key="10">
    <source>
        <dbReference type="Proteomes" id="UP001386955"/>
    </source>
</evidence>
<evidence type="ECO:0000256" key="8">
    <source>
        <dbReference type="SAM" id="Phobius"/>
    </source>
</evidence>
<evidence type="ECO:0000256" key="4">
    <source>
        <dbReference type="ARBA" id="ARBA00022525"/>
    </source>
</evidence>
<keyword evidence="8" id="KW-0472">Membrane</keyword>
<evidence type="ECO:0000256" key="3">
    <source>
        <dbReference type="ARBA" id="ARBA00022473"/>
    </source>
</evidence>
<accession>A0AAN9T1I8</accession>
<reference evidence="9 10" key="1">
    <citation type="submission" date="2024-01" db="EMBL/GenBank/DDBJ databases">
        <title>The genomes of 5 underutilized Papilionoideae crops provide insights into root nodulation and disease resistanc.</title>
        <authorList>
            <person name="Jiang F."/>
        </authorList>
    </citation>
    <scope>NUCLEOTIDE SEQUENCE [LARGE SCALE GENOMIC DNA]</scope>
    <source>
        <strain evidence="9">DUOXIRENSHENG_FW03</strain>
        <tissue evidence="9">Leaves</tissue>
    </source>
</reference>
<dbReference type="InterPro" id="IPR039455">
    <property type="entry name" value="EPFL"/>
</dbReference>
<comment type="function">
    <text evidence="7">Controls stomatal patterning.</text>
</comment>
<keyword evidence="8" id="KW-1133">Transmembrane helix</keyword>
<evidence type="ECO:0000256" key="2">
    <source>
        <dbReference type="ARBA" id="ARBA00008127"/>
    </source>
</evidence>
<organism evidence="9 10">
    <name type="scientific">Psophocarpus tetragonolobus</name>
    <name type="common">Winged bean</name>
    <name type="synonym">Dolichos tetragonolobus</name>
    <dbReference type="NCBI Taxonomy" id="3891"/>
    <lineage>
        <taxon>Eukaryota</taxon>
        <taxon>Viridiplantae</taxon>
        <taxon>Streptophyta</taxon>
        <taxon>Embryophyta</taxon>
        <taxon>Tracheophyta</taxon>
        <taxon>Spermatophyta</taxon>
        <taxon>Magnoliopsida</taxon>
        <taxon>eudicotyledons</taxon>
        <taxon>Gunneridae</taxon>
        <taxon>Pentapetalae</taxon>
        <taxon>rosids</taxon>
        <taxon>fabids</taxon>
        <taxon>Fabales</taxon>
        <taxon>Fabaceae</taxon>
        <taxon>Papilionoideae</taxon>
        <taxon>50 kb inversion clade</taxon>
        <taxon>NPAAA clade</taxon>
        <taxon>indigoferoid/millettioid clade</taxon>
        <taxon>Phaseoleae</taxon>
        <taxon>Psophocarpus</taxon>
    </lineage>
</organism>
<dbReference type="GO" id="GO:0010052">
    <property type="term" value="P:guard cell differentiation"/>
    <property type="evidence" value="ECO:0007669"/>
    <property type="project" value="UniProtKB-UniRule"/>
</dbReference>
<evidence type="ECO:0000256" key="6">
    <source>
        <dbReference type="ARBA" id="ARBA00023157"/>
    </source>
</evidence>
<proteinExistence type="inferred from homology"/>
<protein>
    <recommendedName>
        <fullName evidence="7">Epidermal patterning factor-like protein</fullName>
    </recommendedName>
</protein>
<dbReference type="PANTHER" id="PTHR33109:SF41">
    <property type="entry name" value="PROTEIN EPIDERMAL PATTERNING FACTOR 1"/>
    <property type="match status" value="1"/>
</dbReference>
<gene>
    <name evidence="9" type="ORF">VNO78_06412</name>
</gene>
<keyword evidence="3 7" id="KW-0217">Developmental protein</keyword>
<dbReference type="Pfam" id="PF17181">
    <property type="entry name" value="EPF"/>
    <property type="match status" value="1"/>
</dbReference>
<keyword evidence="6" id="KW-1015">Disulfide bond</keyword>
<dbReference type="EMBL" id="JAYMYS010000002">
    <property type="protein sequence ID" value="KAK7405213.1"/>
    <property type="molecule type" value="Genomic_DNA"/>
</dbReference>
<feature type="transmembrane region" description="Helical" evidence="8">
    <location>
        <begin position="21"/>
        <end position="46"/>
    </location>
</feature>
<name>A0AAN9T1I8_PSOTE</name>
<evidence type="ECO:0000256" key="1">
    <source>
        <dbReference type="ARBA" id="ARBA00004613"/>
    </source>
</evidence>
<comment type="similarity">
    <text evidence="2 7">Belongs to the plant cysteine rich small secretory peptide family. Epidermal patterning factor subfamily.</text>
</comment>
<dbReference type="Proteomes" id="UP001386955">
    <property type="component" value="Unassembled WGS sequence"/>
</dbReference>
<comment type="caution">
    <text evidence="9">The sequence shown here is derived from an EMBL/GenBank/DDBJ whole genome shotgun (WGS) entry which is preliminary data.</text>
</comment>
<evidence type="ECO:0000256" key="5">
    <source>
        <dbReference type="ARBA" id="ARBA00022729"/>
    </source>
</evidence>
<keyword evidence="5" id="KW-0732">Signal</keyword>
<keyword evidence="10" id="KW-1185">Reference proteome</keyword>
<keyword evidence="8" id="KW-0812">Transmembrane</keyword>
<evidence type="ECO:0000256" key="7">
    <source>
        <dbReference type="RuleBase" id="RU367102"/>
    </source>
</evidence>